<feature type="coiled-coil region" evidence="1">
    <location>
        <begin position="65"/>
        <end position="120"/>
    </location>
</feature>
<gene>
    <name evidence="2" type="ORF">KUV26_00460</name>
</gene>
<keyword evidence="3" id="KW-1185">Reference proteome</keyword>
<organism evidence="2 3">
    <name type="scientific">Leisingera daeponensis</name>
    <dbReference type="NCBI Taxonomy" id="405746"/>
    <lineage>
        <taxon>Bacteria</taxon>
        <taxon>Pseudomonadati</taxon>
        <taxon>Pseudomonadota</taxon>
        <taxon>Alphaproteobacteria</taxon>
        <taxon>Rhodobacterales</taxon>
        <taxon>Roseobacteraceae</taxon>
        <taxon>Leisingera</taxon>
    </lineage>
</organism>
<proteinExistence type="predicted"/>
<protein>
    <submittedName>
        <fullName evidence="2">Uncharacterized protein</fullName>
    </submittedName>
</protein>
<dbReference type="Proteomes" id="UP000766629">
    <property type="component" value="Unassembled WGS sequence"/>
</dbReference>
<sequence>MDTKFWVGTFIATLVVVIPAALAGGYKLGQDTSSSKVSALEKLLDAEKKANGIDSRSFLSRLLELDSSLGEKEELLVSLRTLEEEVAHQQGAAADLRQQLREVQAELAQVRSEREELSAIISSDFEKLGEVLIPQYTSKALVPGKVFVAVGTVSTDYARLTVTGGATNQQLQLGQSLPFMSGDNTCSLILTGTNYGTDASITYSCPN</sequence>
<accession>A0ABS7N9N2</accession>
<keyword evidence="1" id="KW-0175">Coiled coil</keyword>
<dbReference type="EMBL" id="JAHVJA010000001">
    <property type="protein sequence ID" value="MBY6137903.1"/>
    <property type="molecule type" value="Genomic_DNA"/>
</dbReference>
<name>A0ABS7N9N2_9RHOB</name>
<evidence type="ECO:0000313" key="3">
    <source>
        <dbReference type="Proteomes" id="UP000766629"/>
    </source>
</evidence>
<reference evidence="2 3" key="1">
    <citation type="submission" date="2021-06" db="EMBL/GenBank/DDBJ databases">
        <title>50 bacteria genomes isolated from Dapeng, Shenzhen, China.</title>
        <authorList>
            <person name="Zheng W."/>
            <person name="Yu S."/>
            <person name="Huang Y."/>
        </authorList>
    </citation>
    <scope>NUCLEOTIDE SEQUENCE [LARGE SCALE GENOMIC DNA]</scope>
    <source>
        <strain evidence="2 3">DP1N14-2</strain>
    </source>
</reference>
<comment type="caution">
    <text evidence="2">The sequence shown here is derived from an EMBL/GenBank/DDBJ whole genome shotgun (WGS) entry which is preliminary data.</text>
</comment>
<evidence type="ECO:0000256" key="1">
    <source>
        <dbReference type="SAM" id="Coils"/>
    </source>
</evidence>
<dbReference type="RefSeq" id="WP_222506976.1">
    <property type="nucleotide sequence ID" value="NZ_JAHVJA010000001.1"/>
</dbReference>
<evidence type="ECO:0000313" key="2">
    <source>
        <dbReference type="EMBL" id="MBY6137903.1"/>
    </source>
</evidence>